<organism evidence="1 2">
    <name type="scientific">Iodobacter violaceini</name>
    <dbReference type="NCBI Taxonomy" id="3044271"/>
    <lineage>
        <taxon>Bacteria</taxon>
        <taxon>Pseudomonadati</taxon>
        <taxon>Pseudomonadota</taxon>
        <taxon>Betaproteobacteria</taxon>
        <taxon>Neisseriales</taxon>
        <taxon>Chitinibacteraceae</taxon>
        <taxon>Iodobacter</taxon>
    </lineage>
</organism>
<dbReference type="EMBL" id="JAAOLX010000023">
    <property type="protein sequence ID" value="NHQ88705.1"/>
    <property type="molecule type" value="Genomic_DNA"/>
</dbReference>
<name>A0ABX0KVF1_9NEIS</name>
<gene>
    <name evidence="1" type="ORF">HA050_21640</name>
</gene>
<comment type="caution">
    <text evidence="1">The sequence shown here is derived from an EMBL/GenBank/DDBJ whole genome shotgun (WGS) entry which is preliminary data.</text>
</comment>
<dbReference type="Proteomes" id="UP000712570">
    <property type="component" value="Unassembled WGS sequence"/>
</dbReference>
<keyword evidence="2" id="KW-1185">Reference proteome</keyword>
<dbReference type="Pfam" id="PF14106">
    <property type="entry name" value="DUF4279"/>
    <property type="match status" value="1"/>
</dbReference>
<evidence type="ECO:0000313" key="2">
    <source>
        <dbReference type="Proteomes" id="UP000712570"/>
    </source>
</evidence>
<sequence length="144" mass="16273">MHAFQFSVSLRFFSLIITPSEISEHLGLKPKWAHEKGAPRTTPKGVILGGVYDRSYCSFSLIRQGDEELHEMLSRVADEFFQKKDFFHQVRKGNGRSELFIGWYSSGNTGDCFNHVLLSKLGELGIDLALDVYGQGEAMQVENE</sequence>
<proteinExistence type="predicted"/>
<accession>A0ABX0KVF1</accession>
<reference evidence="1 2" key="1">
    <citation type="submission" date="2020-03" db="EMBL/GenBank/DDBJ databases">
        <title>Draft genome sequence of environmentally isolated violet-colored cultures.</title>
        <authorList>
            <person name="Wilson H.S."/>
        </authorList>
    </citation>
    <scope>NUCLEOTIDE SEQUENCE [LARGE SCALE GENOMIC DNA]</scope>
    <source>
        <strain evidence="1 2">HSC-16F04</strain>
    </source>
</reference>
<dbReference type="RefSeq" id="WP_166830569.1">
    <property type="nucleotide sequence ID" value="NZ_JAAOLX010000023.1"/>
</dbReference>
<dbReference type="InterPro" id="IPR025459">
    <property type="entry name" value="DUF4279"/>
</dbReference>
<evidence type="ECO:0000313" key="1">
    <source>
        <dbReference type="EMBL" id="NHQ88705.1"/>
    </source>
</evidence>
<protein>
    <submittedName>
        <fullName evidence="1">DUF4279 domain-containing protein</fullName>
    </submittedName>
</protein>